<reference evidence="1" key="1">
    <citation type="journal article" date="2014" name="Front. Microbiol.">
        <title>High frequency of phylogenetically diverse reductive dehalogenase-homologous genes in deep subseafloor sedimentary metagenomes.</title>
        <authorList>
            <person name="Kawai M."/>
            <person name="Futagami T."/>
            <person name="Toyoda A."/>
            <person name="Takaki Y."/>
            <person name="Nishi S."/>
            <person name="Hori S."/>
            <person name="Arai W."/>
            <person name="Tsubouchi T."/>
            <person name="Morono Y."/>
            <person name="Uchiyama I."/>
            <person name="Ito T."/>
            <person name="Fujiyama A."/>
            <person name="Inagaki F."/>
            <person name="Takami H."/>
        </authorList>
    </citation>
    <scope>NUCLEOTIDE SEQUENCE</scope>
    <source>
        <strain evidence="1">Expedition CK06-06</strain>
    </source>
</reference>
<comment type="caution">
    <text evidence="1">The sequence shown here is derived from an EMBL/GenBank/DDBJ whole genome shotgun (WGS) entry which is preliminary data.</text>
</comment>
<proteinExistence type="predicted"/>
<evidence type="ECO:0000313" key="1">
    <source>
        <dbReference type="EMBL" id="GAH96857.1"/>
    </source>
</evidence>
<dbReference type="EMBL" id="BARV01001493">
    <property type="protein sequence ID" value="GAH96857.1"/>
    <property type="molecule type" value="Genomic_DNA"/>
</dbReference>
<gene>
    <name evidence="1" type="ORF">S06H3_04299</name>
</gene>
<dbReference type="AlphaFoldDB" id="X1JS05"/>
<sequence length="64" mass="7398">MVDEHSKKLLGMDEYTRELSRICRELLPAGANRDYDRMLELANDIENLVIDSRERDGNPFDNSG</sequence>
<organism evidence="1">
    <name type="scientific">marine sediment metagenome</name>
    <dbReference type="NCBI Taxonomy" id="412755"/>
    <lineage>
        <taxon>unclassified sequences</taxon>
        <taxon>metagenomes</taxon>
        <taxon>ecological metagenomes</taxon>
    </lineage>
</organism>
<accession>X1JS05</accession>
<protein>
    <submittedName>
        <fullName evidence="1">Uncharacterized protein</fullName>
    </submittedName>
</protein>
<name>X1JS05_9ZZZZ</name>